<dbReference type="RefSeq" id="WP_125012870.1">
    <property type="nucleotide sequence ID" value="NZ_RQVR01000010.1"/>
</dbReference>
<feature type="chain" id="PRO_5018316811" description="TerB family tellurite resistance protein" evidence="1">
    <location>
        <begin position="23"/>
        <end position="209"/>
    </location>
</feature>
<keyword evidence="1" id="KW-0732">Signal</keyword>
<dbReference type="Proteomes" id="UP000271937">
    <property type="component" value="Unassembled WGS sequence"/>
</dbReference>
<name>A0A3P3WDU3_9FLAO</name>
<gene>
    <name evidence="2" type="ORF">EG849_09605</name>
</gene>
<evidence type="ECO:0008006" key="4">
    <source>
        <dbReference type="Google" id="ProtNLM"/>
    </source>
</evidence>
<evidence type="ECO:0000313" key="3">
    <source>
        <dbReference type="Proteomes" id="UP000271937"/>
    </source>
</evidence>
<sequence length="209" mass="24055">MGTKKIMLLLALSFAWNSSAQAKQTRVQLEQIGALKIYIGYAKKGYSIVRQGLSTIGDLKQGDLNIHTGYFSSLKKVNPKVRNYGKVLEILQLQEKIMQACANLPTELRQDTMLSDAEMDYAGRVFERLNKSCELDLEVLEATITDGVLEMKDDERLRRIDELYWHALDNYTFCRDFRSQLRRLSLSRRKDINDVESGRSLHGLKMESR</sequence>
<accession>A0A3P3WDU3</accession>
<protein>
    <recommendedName>
        <fullName evidence="4">TerB family tellurite resistance protein</fullName>
    </recommendedName>
</protein>
<dbReference type="OrthoDB" id="673795at2"/>
<dbReference type="EMBL" id="RQVR01000010">
    <property type="protein sequence ID" value="RRJ90723.1"/>
    <property type="molecule type" value="Genomic_DNA"/>
</dbReference>
<proteinExistence type="predicted"/>
<dbReference type="AlphaFoldDB" id="A0A3P3WDU3"/>
<evidence type="ECO:0000313" key="2">
    <source>
        <dbReference type="EMBL" id="RRJ90723.1"/>
    </source>
</evidence>
<organism evidence="2 3">
    <name type="scientific">Flavobacterium macacae</name>
    <dbReference type="NCBI Taxonomy" id="2488993"/>
    <lineage>
        <taxon>Bacteria</taxon>
        <taxon>Pseudomonadati</taxon>
        <taxon>Bacteroidota</taxon>
        <taxon>Flavobacteriia</taxon>
        <taxon>Flavobacteriales</taxon>
        <taxon>Flavobacteriaceae</taxon>
        <taxon>Flavobacterium</taxon>
    </lineage>
</organism>
<evidence type="ECO:0000256" key="1">
    <source>
        <dbReference type="SAM" id="SignalP"/>
    </source>
</evidence>
<feature type="signal peptide" evidence="1">
    <location>
        <begin position="1"/>
        <end position="22"/>
    </location>
</feature>
<keyword evidence="3" id="KW-1185">Reference proteome</keyword>
<reference evidence="2 3" key="1">
    <citation type="submission" date="2018-11" db="EMBL/GenBank/DDBJ databases">
        <title>Flavobacterium sp. nov., YIM 102600 draft genome.</title>
        <authorList>
            <person name="Li G."/>
            <person name="Jiang Y."/>
        </authorList>
    </citation>
    <scope>NUCLEOTIDE SEQUENCE [LARGE SCALE GENOMIC DNA]</scope>
    <source>
        <strain evidence="2 3">YIM 102600</strain>
    </source>
</reference>
<comment type="caution">
    <text evidence="2">The sequence shown here is derived from an EMBL/GenBank/DDBJ whole genome shotgun (WGS) entry which is preliminary data.</text>
</comment>